<evidence type="ECO:0008006" key="3">
    <source>
        <dbReference type="Google" id="ProtNLM"/>
    </source>
</evidence>
<dbReference type="EMBL" id="LZRT01000009">
    <property type="protein sequence ID" value="OUM90918.1"/>
    <property type="molecule type" value="Genomic_DNA"/>
</dbReference>
<dbReference type="InterPro" id="IPR025942">
    <property type="entry name" value="SpoVIF"/>
</dbReference>
<protein>
    <recommendedName>
        <fullName evidence="3">Stage VI sporulation protein F</fullName>
    </recommendedName>
</protein>
<reference evidence="2" key="1">
    <citation type="submission" date="2016-06" db="EMBL/GenBank/DDBJ databases">
        <authorList>
            <person name="Nascimento L."/>
            <person name="Pereira R.V."/>
            <person name="Martins L.F."/>
            <person name="Quaggio R.B."/>
            <person name="Silva A.M."/>
            <person name="Setubal J.C."/>
        </authorList>
    </citation>
    <scope>NUCLEOTIDE SEQUENCE [LARGE SCALE GENOMIC DNA]</scope>
</reference>
<comment type="caution">
    <text evidence="1">The sequence shown here is derived from an EMBL/GenBank/DDBJ whole genome shotgun (WGS) entry which is preliminary data.</text>
</comment>
<dbReference type="Pfam" id="PF14069">
    <property type="entry name" value="SpoVIF"/>
    <property type="match status" value="1"/>
</dbReference>
<name>A0A1Y3Q0J3_9BACI</name>
<proteinExistence type="predicted"/>
<evidence type="ECO:0000313" key="2">
    <source>
        <dbReference type="Proteomes" id="UP000196475"/>
    </source>
</evidence>
<accession>A0A1Y3Q0J3</accession>
<evidence type="ECO:0000313" key="1">
    <source>
        <dbReference type="EMBL" id="OUM90918.1"/>
    </source>
</evidence>
<dbReference type="AlphaFoldDB" id="A0A1Y3Q0J3"/>
<dbReference type="Proteomes" id="UP000196475">
    <property type="component" value="Unassembled WGS sequence"/>
</dbReference>
<sequence length="100" mass="11368">MFDQTGGIPLNLRDINRILDKVNDKSNNSLTLNDLLSLGSQFNEKNITDERKLHALIQKLGAAVGRPLSEAEIRRIIGLVKQNKEKLKDPKKAENLFKRF</sequence>
<organism evidence="1 2">
    <name type="scientific">Bacillus thermozeamaize</name>
    <dbReference type="NCBI Taxonomy" id="230954"/>
    <lineage>
        <taxon>Bacteria</taxon>
        <taxon>Bacillati</taxon>
        <taxon>Bacillota</taxon>
        <taxon>Bacilli</taxon>
        <taxon>Bacillales</taxon>
        <taxon>Bacillaceae</taxon>
        <taxon>Bacillus</taxon>
    </lineage>
</organism>
<gene>
    <name evidence="1" type="ORF">BAA01_00360</name>
</gene>